<organism evidence="1 2">
    <name type="scientific">Shewanella livingstonensis</name>
    <dbReference type="NCBI Taxonomy" id="150120"/>
    <lineage>
        <taxon>Bacteria</taxon>
        <taxon>Pseudomonadati</taxon>
        <taxon>Pseudomonadota</taxon>
        <taxon>Gammaproteobacteria</taxon>
        <taxon>Alteromonadales</taxon>
        <taxon>Shewanellaceae</taxon>
        <taxon>Shewanella</taxon>
    </lineage>
</organism>
<dbReference type="Proteomes" id="UP000278035">
    <property type="component" value="Chromosome"/>
</dbReference>
<proteinExistence type="predicted"/>
<dbReference type="KEGG" id="slj:EGC82_12635"/>
<name>A0A3G8LUR8_9GAMM</name>
<gene>
    <name evidence="1" type="ORF">EGC82_12635</name>
</gene>
<accession>A0A3G8LUR8</accession>
<reference evidence="2" key="1">
    <citation type="submission" date="2018-11" db="EMBL/GenBank/DDBJ databases">
        <title>Shewanella sp. M2.</title>
        <authorList>
            <person name="Hwang Y.J."/>
            <person name="Hwang C.Y."/>
        </authorList>
    </citation>
    <scope>NUCLEOTIDE SEQUENCE [LARGE SCALE GENOMIC DNA]</scope>
    <source>
        <strain evidence="2">LMG 19866</strain>
    </source>
</reference>
<evidence type="ECO:0000313" key="1">
    <source>
        <dbReference type="EMBL" id="AZG73533.1"/>
    </source>
</evidence>
<dbReference type="AlphaFoldDB" id="A0A3G8LUR8"/>
<protein>
    <submittedName>
        <fullName evidence="1">Uncharacterized protein</fullName>
    </submittedName>
</protein>
<dbReference type="EMBL" id="CP034015">
    <property type="protein sequence ID" value="AZG73533.1"/>
    <property type="molecule type" value="Genomic_DNA"/>
</dbReference>
<keyword evidence="2" id="KW-1185">Reference proteome</keyword>
<evidence type="ECO:0000313" key="2">
    <source>
        <dbReference type="Proteomes" id="UP000278035"/>
    </source>
</evidence>
<sequence length="113" mass="13205">MRYVSKRYKAKFSAFHKIARSNDMSIELWLELKRRCSELKESRRLRDKEGKIIIWEQLSIDDKMVTFPMQTLKGTPLDVISVCFNAESFISLQQSYGECPQEIAIKVIASLEN</sequence>
<dbReference type="RefSeq" id="WP_124731081.1">
    <property type="nucleotide sequence ID" value="NZ_CBCSKC010000048.1"/>
</dbReference>